<feature type="region of interest" description="Disordered" evidence="3">
    <location>
        <begin position="374"/>
        <end position="420"/>
    </location>
</feature>
<comment type="caution">
    <text evidence="7">The sequence shown here is derived from an EMBL/GenBank/DDBJ whole genome shotgun (WGS) entry which is preliminary data.</text>
</comment>
<dbReference type="Gene3D" id="2.40.30.170">
    <property type="match status" value="1"/>
</dbReference>
<feature type="domain" description="CzcB-like barrel-sandwich hybrid" evidence="5">
    <location>
        <begin position="73"/>
        <end position="184"/>
    </location>
</feature>
<sequence>MTRLRTRTWVVNGVLVVLLGGAAFGIYQAFSPASSTASAQTRTTPVRRANVSQTVSAAGTIASTYTGVANFTTSGKVTSIDVKVGDVVSAGRKLATIDSSQASKQLQVAKDNLAVAEDNLTNAEDNPPANQTAAQAQSSTASLQAKVDQAQLDVDNAESALAATTLTAPGAGTVTAINGTVGQQTGSGSGSSNSSAGASSSNSGSGGQSGQQSSSGNSTTSSSTGFIDITDMGNLVVNTSVAEIDVSKVKTGQKATVALNATPDQPLQATVSSIDLTPTTSSNVVSYGAKLALSNPPSGLRPGQSASVVITVAEADNVLSVPAAAVRTSGTTNVVTVEQNGQPVSRQVEVGVRGESTVEIKSGLQEGDSVVLTAASPTTSSGSNGQQRTGGTGGLGGFGGGQQGGFGGGRQSGVGGGGRG</sequence>
<protein>
    <submittedName>
        <fullName evidence="7">Macrolide-specific efflux system membrane fusion protein</fullName>
    </submittedName>
</protein>
<feature type="region of interest" description="Disordered" evidence="3">
    <location>
        <begin position="121"/>
        <end position="142"/>
    </location>
</feature>
<keyword evidence="2" id="KW-0175">Coiled coil</keyword>
<evidence type="ECO:0000259" key="4">
    <source>
        <dbReference type="Pfam" id="PF25967"/>
    </source>
</evidence>
<dbReference type="RefSeq" id="WP_101436158.1">
    <property type="nucleotide sequence ID" value="NZ_PJMY01000003.1"/>
</dbReference>
<dbReference type="Gene3D" id="2.40.50.100">
    <property type="match status" value="1"/>
</dbReference>
<evidence type="ECO:0000256" key="3">
    <source>
        <dbReference type="SAM" id="MobiDB-lite"/>
    </source>
</evidence>
<name>A0A2N3WEM4_9PSEU</name>
<evidence type="ECO:0000313" key="8">
    <source>
        <dbReference type="Proteomes" id="UP000233750"/>
    </source>
</evidence>
<comment type="subcellular location">
    <subcellularLocation>
        <location evidence="1">Cell envelope</location>
    </subcellularLocation>
</comment>
<gene>
    <name evidence="7" type="ORF">ATK30_3087</name>
</gene>
<dbReference type="SUPFAM" id="SSF111369">
    <property type="entry name" value="HlyD-like secretion proteins"/>
    <property type="match status" value="1"/>
</dbReference>
<dbReference type="PANTHER" id="PTHR32347:SF23">
    <property type="entry name" value="BLL5650 PROTEIN"/>
    <property type="match status" value="1"/>
</dbReference>
<feature type="compositionally biased region" description="Gly residues" evidence="3">
    <location>
        <begin position="388"/>
        <end position="420"/>
    </location>
</feature>
<dbReference type="Pfam" id="PF25973">
    <property type="entry name" value="BSH_CzcB"/>
    <property type="match status" value="1"/>
</dbReference>
<feature type="region of interest" description="Disordered" evidence="3">
    <location>
        <begin position="177"/>
        <end position="225"/>
    </location>
</feature>
<feature type="compositionally biased region" description="Low complexity" evidence="3">
    <location>
        <begin position="378"/>
        <end position="387"/>
    </location>
</feature>
<reference evidence="7 8" key="1">
    <citation type="submission" date="2017-12" db="EMBL/GenBank/DDBJ databases">
        <title>Sequencing the genomes of 1000 Actinobacteria strains.</title>
        <authorList>
            <person name="Klenk H.-P."/>
        </authorList>
    </citation>
    <scope>NUCLEOTIDE SEQUENCE [LARGE SCALE GENOMIC DNA]</scope>
    <source>
        <strain evidence="7 8">DSM 45165</strain>
    </source>
</reference>
<evidence type="ECO:0000259" key="6">
    <source>
        <dbReference type="Pfam" id="PF25990"/>
    </source>
</evidence>
<feature type="domain" description="Multidrug resistance protein MdtA-like C-terminal permuted SH3" evidence="4">
    <location>
        <begin position="317"/>
        <end position="372"/>
    </location>
</feature>
<feature type="domain" description="YknX-like beta-barrel" evidence="6">
    <location>
        <begin position="235"/>
        <end position="310"/>
    </location>
</feature>
<dbReference type="Pfam" id="PF25967">
    <property type="entry name" value="RND-MFP_C"/>
    <property type="match status" value="1"/>
</dbReference>
<evidence type="ECO:0000256" key="1">
    <source>
        <dbReference type="ARBA" id="ARBA00004196"/>
    </source>
</evidence>
<accession>A0A2N3WEM4</accession>
<dbReference type="InterPro" id="IPR058647">
    <property type="entry name" value="BSH_CzcB-like"/>
</dbReference>
<dbReference type="OrthoDB" id="4932908at2"/>
<dbReference type="EMBL" id="PJMY01000003">
    <property type="protein sequence ID" value="PKV92291.1"/>
    <property type="molecule type" value="Genomic_DNA"/>
</dbReference>
<dbReference type="Gene3D" id="1.10.287.470">
    <property type="entry name" value="Helix hairpin bin"/>
    <property type="match status" value="1"/>
</dbReference>
<dbReference type="InterPro" id="IPR058636">
    <property type="entry name" value="Beta-barrel_YknX"/>
</dbReference>
<dbReference type="InterPro" id="IPR050465">
    <property type="entry name" value="UPF0194_transport"/>
</dbReference>
<feature type="compositionally biased region" description="Low complexity" evidence="3">
    <location>
        <begin position="210"/>
        <end position="225"/>
    </location>
</feature>
<dbReference type="Gene3D" id="6.20.50.140">
    <property type="match status" value="1"/>
</dbReference>
<dbReference type="PANTHER" id="PTHR32347">
    <property type="entry name" value="EFFLUX SYSTEM COMPONENT YKNX-RELATED"/>
    <property type="match status" value="1"/>
</dbReference>
<evidence type="ECO:0000313" key="7">
    <source>
        <dbReference type="EMBL" id="PKV92291.1"/>
    </source>
</evidence>
<evidence type="ECO:0000256" key="2">
    <source>
        <dbReference type="ARBA" id="ARBA00023054"/>
    </source>
</evidence>
<dbReference type="Proteomes" id="UP000233750">
    <property type="component" value="Unassembled WGS sequence"/>
</dbReference>
<organism evidence="7 8">
    <name type="scientific">Amycolatopsis echigonensis</name>
    <dbReference type="NCBI Taxonomy" id="2576905"/>
    <lineage>
        <taxon>Bacteria</taxon>
        <taxon>Bacillati</taxon>
        <taxon>Actinomycetota</taxon>
        <taxon>Actinomycetes</taxon>
        <taxon>Pseudonocardiales</taxon>
        <taxon>Pseudonocardiaceae</taxon>
        <taxon>Amycolatopsis</taxon>
    </lineage>
</organism>
<dbReference type="AlphaFoldDB" id="A0A2N3WEM4"/>
<dbReference type="Pfam" id="PF25990">
    <property type="entry name" value="Beta-barrel_YknX"/>
    <property type="match status" value="1"/>
</dbReference>
<dbReference type="InterPro" id="IPR058627">
    <property type="entry name" value="MdtA-like_C"/>
</dbReference>
<dbReference type="GO" id="GO:0030313">
    <property type="term" value="C:cell envelope"/>
    <property type="evidence" value="ECO:0007669"/>
    <property type="project" value="UniProtKB-SubCell"/>
</dbReference>
<proteinExistence type="predicted"/>
<feature type="compositionally biased region" description="Low complexity" evidence="3">
    <location>
        <begin position="177"/>
        <end position="203"/>
    </location>
</feature>
<keyword evidence="8" id="KW-1185">Reference proteome</keyword>
<evidence type="ECO:0000259" key="5">
    <source>
        <dbReference type="Pfam" id="PF25973"/>
    </source>
</evidence>
<feature type="compositionally biased region" description="Low complexity" evidence="3">
    <location>
        <begin position="126"/>
        <end position="142"/>
    </location>
</feature>